<dbReference type="STRING" id="1235794.C811_01568"/>
<accession>R9KXN1</accession>
<dbReference type="EMBL" id="ASSY01000008">
    <property type="protein sequence ID" value="EOS51150.1"/>
    <property type="molecule type" value="Genomic_DNA"/>
</dbReference>
<dbReference type="AlphaFoldDB" id="R9KXN1"/>
<dbReference type="RefSeq" id="WP_016309768.1">
    <property type="nucleotide sequence ID" value="NZ_KE159646.1"/>
</dbReference>
<comment type="caution">
    <text evidence="1">The sequence shown here is derived from an EMBL/GenBank/DDBJ whole genome shotgun (WGS) entry which is preliminary data.</text>
</comment>
<dbReference type="GeneID" id="82191040"/>
<organism evidence="1 2">
    <name type="scientific">Adlercreutzia caecimuris B7</name>
    <dbReference type="NCBI Taxonomy" id="1235794"/>
    <lineage>
        <taxon>Bacteria</taxon>
        <taxon>Bacillati</taxon>
        <taxon>Actinomycetota</taxon>
        <taxon>Coriobacteriia</taxon>
        <taxon>Eggerthellales</taxon>
        <taxon>Eggerthellaceae</taxon>
        <taxon>Adlercreutzia</taxon>
    </lineage>
</organism>
<dbReference type="OrthoDB" id="5195652at2"/>
<keyword evidence="2" id="KW-1185">Reference proteome</keyword>
<gene>
    <name evidence="1" type="ORF">C811_01568</name>
</gene>
<name>R9KXN1_9ACTN</name>
<dbReference type="Proteomes" id="UP000014204">
    <property type="component" value="Unassembled WGS sequence"/>
</dbReference>
<evidence type="ECO:0000313" key="1">
    <source>
        <dbReference type="EMBL" id="EOS51150.1"/>
    </source>
</evidence>
<evidence type="ECO:0000313" key="2">
    <source>
        <dbReference type="Proteomes" id="UP000014204"/>
    </source>
</evidence>
<sequence length="81" mass="8734">MECPKCNSENVIVQMAQDSEKTSKKGVGFGGHMNNAARAVTAVSTLGMSNLFWKKSKGTNKTKVKNKAVAVCQNCGHMWDA</sequence>
<dbReference type="HOGENOM" id="CLU_2568436_0_0_11"/>
<protein>
    <submittedName>
        <fullName evidence="1">Uncharacterized protein</fullName>
    </submittedName>
</protein>
<proteinExistence type="predicted"/>
<reference evidence="1 2" key="1">
    <citation type="submission" date="2013-04" db="EMBL/GenBank/DDBJ databases">
        <title>The Genome Sequence of Enterorhabdus caecimuris B7.</title>
        <authorList>
            <consortium name="The Broad Institute Genomics Platform"/>
            <consortium name="The Broad Institute Genome Sequencing Center for Infectious Disease"/>
            <person name="Earl A."/>
            <person name="Xavier R."/>
            <person name="Elson C."/>
            <person name="Duck W."/>
            <person name="Walker B."/>
            <person name="Young S."/>
            <person name="Zeng Q."/>
            <person name="Gargeya S."/>
            <person name="Fitzgerald M."/>
            <person name="Haas B."/>
            <person name="Abouelleil A."/>
            <person name="Allen A.W."/>
            <person name="Alvarado L."/>
            <person name="Arachchi H.M."/>
            <person name="Berlin A.M."/>
            <person name="Chapman S.B."/>
            <person name="Gainer-Dewar J."/>
            <person name="Goldberg J."/>
            <person name="Griggs A."/>
            <person name="Gujja S."/>
            <person name="Hansen M."/>
            <person name="Howarth C."/>
            <person name="Imamovic A."/>
            <person name="Ireland A."/>
            <person name="Larimer J."/>
            <person name="McCowan C."/>
            <person name="Murphy C."/>
            <person name="Pearson M."/>
            <person name="Poon T.W."/>
            <person name="Priest M."/>
            <person name="Roberts A."/>
            <person name="Saif S."/>
            <person name="Shea T."/>
            <person name="Sisk P."/>
            <person name="Sykes S."/>
            <person name="Wortman J."/>
            <person name="Nusbaum C."/>
            <person name="Birren B."/>
        </authorList>
    </citation>
    <scope>NUCLEOTIDE SEQUENCE [LARGE SCALE GENOMIC DNA]</scope>
    <source>
        <strain evidence="1 2">B7</strain>
    </source>
</reference>
<dbReference type="PATRIC" id="fig|1235794.3.peg.1553"/>